<dbReference type="EMBL" id="FMSP01000001">
    <property type="protein sequence ID" value="SCV67285.1"/>
    <property type="molecule type" value="Genomic_DNA"/>
</dbReference>
<feature type="domain" description="NADH:ubiquinone oxidoreductase intermediate-associated protein 30" evidence="3">
    <location>
        <begin position="21"/>
        <end position="219"/>
    </location>
</feature>
<evidence type="ECO:0000256" key="1">
    <source>
        <dbReference type="ARBA" id="ARBA00007884"/>
    </source>
</evidence>
<dbReference type="OrthoDB" id="426386at2759"/>
<name>A0A238F2Q3_9BASI</name>
<protein>
    <submittedName>
        <fullName evidence="4">BQ2448_5931 protein</fullName>
    </submittedName>
</protein>
<sequence>MAPLSVTSLGHQVLFRAPHHPWPTFHTVDDQVRGGSSTSSVKLEKIPHSHTVAVFSGVLDITTLRGAGFASQVMIFPEDKPLSLPRSNYSGLLLTILRPSDTSSATNSSSESSTKAETTTATTKTPARPTSFVLNLKSSPAIIGPGGKRLAGISYEYQFTTDDFNGKEKQIQMKWDQFVPTYRGRAVKEPPLDPTKLYELSFMCRSNFGQQAGDFELKILELAALGNKNHKRQAQGCLGWAKQLVTRRYEALAGWYKGDRGVRLL</sequence>
<evidence type="ECO:0000313" key="4">
    <source>
        <dbReference type="EMBL" id="SCV67285.1"/>
    </source>
</evidence>
<evidence type="ECO:0000259" key="3">
    <source>
        <dbReference type="Pfam" id="PF08547"/>
    </source>
</evidence>
<dbReference type="Proteomes" id="UP000198372">
    <property type="component" value="Unassembled WGS sequence"/>
</dbReference>
<gene>
    <name evidence="4" type="ORF">BQ2448_5931</name>
</gene>
<dbReference type="AlphaFoldDB" id="A0A238F2Q3"/>
<dbReference type="InterPro" id="IPR008979">
    <property type="entry name" value="Galactose-bd-like_sf"/>
</dbReference>
<evidence type="ECO:0000313" key="5">
    <source>
        <dbReference type="Proteomes" id="UP000198372"/>
    </source>
</evidence>
<dbReference type="PANTHER" id="PTHR13194:SF19">
    <property type="entry name" value="NAD(P)-BINDING ROSSMANN-FOLD SUPERFAMILY PROTEIN"/>
    <property type="match status" value="1"/>
</dbReference>
<dbReference type="InterPro" id="IPR039131">
    <property type="entry name" value="NDUFAF1"/>
</dbReference>
<comment type="similarity">
    <text evidence="1">Belongs to the CIA30 family.</text>
</comment>
<dbReference type="STRING" id="269621.A0A238F2Q3"/>
<feature type="compositionally biased region" description="Low complexity" evidence="2">
    <location>
        <begin position="102"/>
        <end position="127"/>
    </location>
</feature>
<dbReference type="Pfam" id="PF08547">
    <property type="entry name" value="CIA30"/>
    <property type="match status" value="1"/>
</dbReference>
<dbReference type="GO" id="GO:0051082">
    <property type="term" value="F:unfolded protein binding"/>
    <property type="evidence" value="ECO:0007669"/>
    <property type="project" value="TreeGrafter"/>
</dbReference>
<organism evidence="4 5">
    <name type="scientific">Microbotryum intermedium</name>
    <dbReference type="NCBI Taxonomy" id="269621"/>
    <lineage>
        <taxon>Eukaryota</taxon>
        <taxon>Fungi</taxon>
        <taxon>Dikarya</taxon>
        <taxon>Basidiomycota</taxon>
        <taxon>Pucciniomycotina</taxon>
        <taxon>Microbotryomycetes</taxon>
        <taxon>Microbotryales</taxon>
        <taxon>Microbotryaceae</taxon>
        <taxon>Microbotryum</taxon>
    </lineage>
</organism>
<dbReference type="InterPro" id="IPR013857">
    <property type="entry name" value="NADH-UbQ_OxRdtase-assoc_prot30"/>
</dbReference>
<reference evidence="5" key="1">
    <citation type="submission" date="2016-09" db="EMBL/GenBank/DDBJ databases">
        <authorList>
            <person name="Jeantristanb JTB J.-T."/>
            <person name="Ricardo R."/>
        </authorList>
    </citation>
    <scope>NUCLEOTIDE SEQUENCE [LARGE SCALE GENOMIC DNA]</scope>
</reference>
<dbReference type="GO" id="GO:0010257">
    <property type="term" value="P:NADH dehydrogenase complex assembly"/>
    <property type="evidence" value="ECO:0007669"/>
    <property type="project" value="TreeGrafter"/>
</dbReference>
<dbReference type="PANTHER" id="PTHR13194">
    <property type="entry name" value="COMPLEX I INTERMEDIATE-ASSOCIATED PROTEIN 30"/>
    <property type="match status" value="1"/>
</dbReference>
<feature type="region of interest" description="Disordered" evidence="2">
    <location>
        <begin position="101"/>
        <end position="127"/>
    </location>
</feature>
<proteinExistence type="inferred from homology"/>
<evidence type="ECO:0000256" key="2">
    <source>
        <dbReference type="SAM" id="MobiDB-lite"/>
    </source>
</evidence>
<dbReference type="SUPFAM" id="SSF49785">
    <property type="entry name" value="Galactose-binding domain-like"/>
    <property type="match status" value="1"/>
</dbReference>
<keyword evidence="5" id="KW-1185">Reference proteome</keyword>
<accession>A0A238F2Q3</accession>